<sequence>MAATTLNVDGVMLFEQPFARVPYENYRKVFRTSQKNIEKELGAIQTAASELARKARSGAANPEDALRSIDAMMKRAEGLKKKLNDLQTNSGAPTLQVIRERLQHLAAVEDIESVRSPEFARWADTRLDRWLIDWTLRHGREKTARRIAAQKGIGTLVDIELFSDIRRIEDALSRHSCTEALAWCSENKAALRKVKNPLEFELRLQEFIELTRARKLMDAITYQKKYLIQWQESQAVQINQASALLAYTPISAFGPYKRLYDLSRWQTLIQSFRVAIYNLSTLPTEPLLHLAMYAGLASLKLPACYNQETTNIDCPICDPDLGKLATEVPFSHHVNSTIVCRITGKIMDSDNFPMAFPEHGTVYSREALEDMASRNEGQVTCPRTKETCHFADLRKVYIS</sequence>
<evidence type="ECO:0000313" key="2">
    <source>
        <dbReference type="Proteomes" id="UP001055072"/>
    </source>
</evidence>
<accession>A0ACB8U8U1</accession>
<protein>
    <submittedName>
        <fullName evidence="1">CTLH/CRA C-terminal to lish motif domain-containing protein</fullName>
    </submittedName>
</protein>
<comment type="caution">
    <text evidence="1">The sequence shown here is derived from an EMBL/GenBank/DDBJ whole genome shotgun (WGS) entry which is preliminary data.</text>
</comment>
<dbReference type="Proteomes" id="UP001055072">
    <property type="component" value="Unassembled WGS sequence"/>
</dbReference>
<name>A0ACB8U8U1_9APHY</name>
<evidence type="ECO:0000313" key="1">
    <source>
        <dbReference type="EMBL" id="KAI0090385.1"/>
    </source>
</evidence>
<dbReference type="EMBL" id="MU274908">
    <property type="protein sequence ID" value="KAI0090385.1"/>
    <property type="molecule type" value="Genomic_DNA"/>
</dbReference>
<keyword evidence="2" id="KW-1185">Reference proteome</keyword>
<organism evidence="1 2">
    <name type="scientific">Irpex rosettiformis</name>
    <dbReference type="NCBI Taxonomy" id="378272"/>
    <lineage>
        <taxon>Eukaryota</taxon>
        <taxon>Fungi</taxon>
        <taxon>Dikarya</taxon>
        <taxon>Basidiomycota</taxon>
        <taxon>Agaricomycotina</taxon>
        <taxon>Agaricomycetes</taxon>
        <taxon>Polyporales</taxon>
        <taxon>Irpicaceae</taxon>
        <taxon>Irpex</taxon>
    </lineage>
</organism>
<proteinExistence type="predicted"/>
<reference evidence="1" key="1">
    <citation type="journal article" date="2021" name="Environ. Microbiol.">
        <title>Gene family expansions and transcriptome signatures uncover fungal adaptations to wood decay.</title>
        <authorList>
            <person name="Hage H."/>
            <person name="Miyauchi S."/>
            <person name="Viragh M."/>
            <person name="Drula E."/>
            <person name="Min B."/>
            <person name="Chaduli D."/>
            <person name="Navarro D."/>
            <person name="Favel A."/>
            <person name="Norest M."/>
            <person name="Lesage-Meessen L."/>
            <person name="Balint B."/>
            <person name="Merenyi Z."/>
            <person name="de Eugenio L."/>
            <person name="Morin E."/>
            <person name="Martinez A.T."/>
            <person name="Baldrian P."/>
            <person name="Stursova M."/>
            <person name="Martinez M.J."/>
            <person name="Novotny C."/>
            <person name="Magnuson J.K."/>
            <person name="Spatafora J.W."/>
            <person name="Maurice S."/>
            <person name="Pangilinan J."/>
            <person name="Andreopoulos W."/>
            <person name="LaButti K."/>
            <person name="Hundley H."/>
            <person name="Na H."/>
            <person name="Kuo A."/>
            <person name="Barry K."/>
            <person name="Lipzen A."/>
            <person name="Henrissat B."/>
            <person name="Riley R."/>
            <person name="Ahrendt S."/>
            <person name="Nagy L.G."/>
            <person name="Grigoriev I.V."/>
            <person name="Martin F."/>
            <person name="Rosso M.N."/>
        </authorList>
    </citation>
    <scope>NUCLEOTIDE SEQUENCE</scope>
    <source>
        <strain evidence="1">CBS 384.51</strain>
    </source>
</reference>
<gene>
    <name evidence="1" type="ORF">BDY19DRAFT_769734</name>
</gene>